<feature type="chain" id="PRO_5035745785" evidence="1">
    <location>
        <begin position="21"/>
        <end position="97"/>
    </location>
</feature>
<feature type="signal peptide" evidence="1">
    <location>
        <begin position="1"/>
        <end position="20"/>
    </location>
</feature>
<accession>A0A8S0YV98</accession>
<name>A0A8S0YV98_ARCPL</name>
<dbReference type="EMBL" id="CADEBD010000146">
    <property type="protein sequence ID" value="CAB3223142.1"/>
    <property type="molecule type" value="Genomic_DNA"/>
</dbReference>
<evidence type="ECO:0000313" key="3">
    <source>
        <dbReference type="Proteomes" id="UP000494256"/>
    </source>
</evidence>
<evidence type="ECO:0000313" key="2">
    <source>
        <dbReference type="EMBL" id="CAB3223142.1"/>
    </source>
</evidence>
<keyword evidence="1" id="KW-0732">Signal</keyword>
<dbReference type="Proteomes" id="UP000494256">
    <property type="component" value="Unassembled WGS sequence"/>
</dbReference>
<dbReference type="AlphaFoldDB" id="A0A8S0YV98"/>
<dbReference type="OrthoDB" id="2286242at2759"/>
<comment type="caution">
    <text evidence="2">The sequence shown here is derived from an EMBL/GenBank/DDBJ whole genome shotgun (WGS) entry which is preliminary data.</text>
</comment>
<sequence length="97" mass="9431">MAAMVFVVSAFAVLVQGISAQCIGNAFLAEAGSPFGYPNGPAYGAPYGVYGERAVAPTSGAAHAAGVAPGRFGYGAGMAAPGFAAPGFGYNGFGAVY</sequence>
<evidence type="ECO:0000256" key="1">
    <source>
        <dbReference type="SAM" id="SignalP"/>
    </source>
</evidence>
<reference evidence="2 3" key="1">
    <citation type="submission" date="2020-04" db="EMBL/GenBank/DDBJ databases">
        <authorList>
            <person name="Wallbank WR R."/>
            <person name="Pardo Diaz C."/>
            <person name="Kozak K."/>
            <person name="Martin S."/>
            <person name="Jiggins C."/>
            <person name="Moest M."/>
            <person name="Warren A I."/>
            <person name="Byers J.R.P. K."/>
            <person name="Montejo-Kovacevich G."/>
            <person name="Yen C E."/>
        </authorList>
    </citation>
    <scope>NUCLEOTIDE SEQUENCE [LARGE SCALE GENOMIC DNA]</scope>
</reference>
<gene>
    <name evidence="2" type="ORF">APLA_LOCUS1371</name>
</gene>
<proteinExistence type="predicted"/>
<protein>
    <submittedName>
        <fullName evidence="2">Uncharacterized protein</fullName>
    </submittedName>
</protein>
<organism evidence="2 3">
    <name type="scientific">Arctia plantaginis</name>
    <name type="common">Wood tiger moth</name>
    <name type="synonym">Phalaena plantaginis</name>
    <dbReference type="NCBI Taxonomy" id="874455"/>
    <lineage>
        <taxon>Eukaryota</taxon>
        <taxon>Metazoa</taxon>
        <taxon>Ecdysozoa</taxon>
        <taxon>Arthropoda</taxon>
        <taxon>Hexapoda</taxon>
        <taxon>Insecta</taxon>
        <taxon>Pterygota</taxon>
        <taxon>Neoptera</taxon>
        <taxon>Endopterygota</taxon>
        <taxon>Lepidoptera</taxon>
        <taxon>Glossata</taxon>
        <taxon>Ditrysia</taxon>
        <taxon>Noctuoidea</taxon>
        <taxon>Erebidae</taxon>
        <taxon>Arctiinae</taxon>
        <taxon>Arctia</taxon>
    </lineage>
</organism>